<accession>M1DNX4</accession>
<dbReference type="GO" id="GO:0004672">
    <property type="term" value="F:protein kinase activity"/>
    <property type="evidence" value="ECO:0007669"/>
    <property type="project" value="InterPro"/>
</dbReference>
<dbReference type="Proteomes" id="UP000011115">
    <property type="component" value="Unassembled WGS sequence"/>
</dbReference>
<dbReference type="InterPro" id="IPR052751">
    <property type="entry name" value="Plant_MAPKKK"/>
</dbReference>
<organism evidence="2 3">
    <name type="scientific">Solanum tuberosum</name>
    <name type="common">Potato</name>
    <dbReference type="NCBI Taxonomy" id="4113"/>
    <lineage>
        <taxon>Eukaryota</taxon>
        <taxon>Viridiplantae</taxon>
        <taxon>Streptophyta</taxon>
        <taxon>Embryophyta</taxon>
        <taxon>Tracheophyta</taxon>
        <taxon>Spermatophyta</taxon>
        <taxon>Magnoliopsida</taxon>
        <taxon>eudicotyledons</taxon>
        <taxon>Gunneridae</taxon>
        <taxon>Pentapetalae</taxon>
        <taxon>asterids</taxon>
        <taxon>lamiids</taxon>
        <taxon>Solanales</taxon>
        <taxon>Solanaceae</taxon>
        <taxon>Solanoideae</taxon>
        <taxon>Solaneae</taxon>
        <taxon>Solanum</taxon>
    </lineage>
</organism>
<dbReference type="PANTHER" id="PTHR48011">
    <property type="entry name" value="CCR4-NOT TRANSCRIPTIONAL COMPLEX SUBUNIT CAF120-RELATED"/>
    <property type="match status" value="1"/>
</dbReference>
<dbReference type="SMART" id="SM00220">
    <property type="entry name" value="S_TKc"/>
    <property type="match status" value="1"/>
</dbReference>
<dbReference type="PROSITE" id="PS50011">
    <property type="entry name" value="PROTEIN_KINASE_DOM"/>
    <property type="match status" value="1"/>
</dbReference>
<dbReference type="Gramene" id="PGSC0003DMT400092021">
    <property type="protein sequence ID" value="PGSC0003DMT400092021"/>
    <property type="gene ID" value="PGSC0003DMG400041592"/>
</dbReference>
<dbReference type="InParanoid" id="M1DNX4"/>
<dbReference type="InterPro" id="IPR000719">
    <property type="entry name" value="Prot_kinase_dom"/>
</dbReference>
<dbReference type="AlphaFoldDB" id="M1DNX4"/>
<name>M1DNX4_SOLTU</name>
<dbReference type="eggNOG" id="KOG0198">
    <property type="taxonomic scope" value="Eukaryota"/>
</dbReference>
<evidence type="ECO:0000313" key="3">
    <source>
        <dbReference type="Proteomes" id="UP000011115"/>
    </source>
</evidence>
<reference evidence="2" key="2">
    <citation type="submission" date="2015-06" db="UniProtKB">
        <authorList>
            <consortium name="EnsemblPlants"/>
        </authorList>
    </citation>
    <scope>IDENTIFICATION</scope>
    <source>
        <strain evidence="2">DM1-3 516 R44</strain>
    </source>
</reference>
<dbReference type="InterPro" id="IPR011009">
    <property type="entry name" value="Kinase-like_dom_sf"/>
</dbReference>
<dbReference type="HOGENOM" id="CLU_000288_63_23_1"/>
<dbReference type="EnsemblPlants" id="PGSC0003DMT400092021">
    <property type="protein sequence ID" value="PGSC0003DMT400092021"/>
    <property type="gene ID" value="PGSC0003DMG400041592"/>
</dbReference>
<dbReference type="STRING" id="4113.M1DNX4"/>
<dbReference type="GO" id="GO:0005524">
    <property type="term" value="F:ATP binding"/>
    <property type="evidence" value="ECO:0007669"/>
    <property type="project" value="InterPro"/>
</dbReference>
<evidence type="ECO:0000313" key="2">
    <source>
        <dbReference type="EnsemblPlants" id="PGSC0003DMT400092021"/>
    </source>
</evidence>
<proteinExistence type="predicted"/>
<dbReference type="PANTHER" id="PTHR48011:SF64">
    <property type="entry name" value="MITOGEN-ACTIVATED PROTEIN KINASE KINASE KINASE 3-LIKE"/>
    <property type="match status" value="1"/>
</dbReference>
<dbReference type="Gene3D" id="1.10.510.10">
    <property type="entry name" value="Transferase(Phosphotransferase) domain 1"/>
    <property type="match status" value="1"/>
</dbReference>
<dbReference type="InterPro" id="IPR008271">
    <property type="entry name" value="Ser/Thr_kinase_AS"/>
</dbReference>
<protein>
    <submittedName>
        <fullName evidence="2">Protein kinase</fullName>
    </submittedName>
</protein>
<reference evidence="3" key="1">
    <citation type="journal article" date="2011" name="Nature">
        <title>Genome sequence and analysis of the tuber crop potato.</title>
        <authorList>
            <consortium name="The Potato Genome Sequencing Consortium"/>
        </authorList>
    </citation>
    <scope>NUCLEOTIDE SEQUENCE [LARGE SCALE GENOMIC DNA]</scope>
    <source>
        <strain evidence="3">cv. DM1-3 516 R44</strain>
    </source>
</reference>
<sequence length="198" mass="22605">MFKHSPFIVHSFGANVSFEDNVNLYNLLLVYASGGSLADRLQNCNSLSVFEVKKHTKNVLLGLNCIHNKGIIHCDIKLGNILLVRRDKTAKIAYFGLFVTVEQGMDHIKSSSKVANTTKTRKKKIDSMYLLHKPIQKITFKISHHKLSRQLLDPKPLVHKQIQKITFKIDNHKFVRQFPDLKEIANETCGRVLGTDNR</sequence>
<dbReference type="SMR" id="M1DNX4"/>
<dbReference type="PaxDb" id="4113-PGSC0003DMT400092021"/>
<evidence type="ECO:0000259" key="1">
    <source>
        <dbReference type="PROSITE" id="PS50011"/>
    </source>
</evidence>
<keyword evidence="3" id="KW-1185">Reference proteome</keyword>
<dbReference type="Pfam" id="PF00069">
    <property type="entry name" value="Pkinase"/>
    <property type="match status" value="1"/>
</dbReference>
<dbReference type="SUPFAM" id="SSF56112">
    <property type="entry name" value="Protein kinase-like (PK-like)"/>
    <property type="match status" value="1"/>
</dbReference>
<feature type="domain" description="Protein kinase" evidence="1">
    <location>
        <begin position="1"/>
        <end position="198"/>
    </location>
</feature>
<dbReference type="PROSITE" id="PS00108">
    <property type="entry name" value="PROTEIN_KINASE_ST"/>
    <property type="match status" value="1"/>
</dbReference>